<dbReference type="GO" id="GO:0005737">
    <property type="term" value="C:cytoplasm"/>
    <property type="evidence" value="ECO:0007669"/>
    <property type="project" value="UniProtKB-ARBA"/>
</dbReference>
<name>A0A3B1CU25_9ZZZZ</name>
<gene>
    <name evidence="5" type="ORF">MNBD_NITROSPINAE05-660</name>
</gene>
<dbReference type="InterPro" id="IPR014039">
    <property type="entry name" value="Transl_elong_EFTs/EF1B_dimer"/>
</dbReference>
<dbReference type="InterPro" id="IPR009060">
    <property type="entry name" value="UBA-like_sf"/>
</dbReference>
<evidence type="ECO:0000313" key="5">
    <source>
        <dbReference type="EMBL" id="VAX27354.1"/>
    </source>
</evidence>
<dbReference type="SUPFAM" id="SSF54713">
    <property type="entry name" value="Elongation factor Ts (EF-Ts), dimerisation domain"/>
    <property type="match status" value="1"/>
</dbReference>
<reference evidence="5" key="1">
    <citation type="submission" date="2018-06" db="EMBL/GenBank/DDBJ databases">
        <authorList>
            <person name="Zhirakovskaya E."/>
        </authorList>
    </citation>
    <scope>NUCLEOTIDE SEQUENCE</scope>
</reference>
<keyword evidence="2 5" id="KW-0251">Elongation factor</keyword>
<feature type="domain" description="Translation elongation factor EFTs/EF1B dimerisation" evidence="4">
    <location>
        <begin position="56"/>
        <end position="195"/>
    </location>
</feature>
<proteinExistence type="inferred from homology"/>
<dbReference type="Gene3D" id="1.10.8.10">
    <property type="entry name" value="DNA helicase RuvA subunit, C-terminal domain"/>
    <property type="match status" value="1"/>
</dbReference>
<dbReference type="Gene3D" id="3.30.479.20">
    <property type="entry name" value="Elongation factor Ts, dimerisation domain"/>
    <property type="match status" value="1"/>
</dbReference>
<dbReference type="EMBL" id="UOGG01000029">
    <property type="protein sequence ID" value="VAX27354.1"/>
    <property type="molecule type" value="Genomic_DNA"/>
</dbReference>
<dbReference type="CDD" id="cd14275">
    <property type="entry name" value="UBA_EF-Ts"/>
    <property type="match status" value="1"/>
</dbReference>
<evidence type="ECO:0000256" key="2">
    <source>
        <dbReference type="ARBA" id="ARBA00022768"/>
    </source>
</evidence>
<evidence type="ECO:0000256" key="3">
    <source>
        <dbReference type="ARBA" id="ARBA00022917"/>
    </source>
</evidence>
<keyword evidence="3" id="KW-0648">Protein biosynthesis</keyword>
<organism evidence="5">
    <name type="scientific">hydrothermal vent metagenome</name>
    <dbReference type="NCBI Taxonomy" id="652676"/>
    <lineage>
        <taxon>unclassified sequences</taxon>
        <taxon>metagenomes</taxon>
        <taxon>ecological metagenomes</taxon>
    </lineage>
</organism>
<dbReference type="PANTHER" id="PTHR11741">
    <property type="entry name" value="ELONGATION FACTOR TS"/>
    <property type="match status" value="1"/>
</dbReference>
<dbReference type="AlphaFoldDB" id="A0A3B1CU25"/>
<dbReference type="FunFam" id="1.10.286.20:FF:000001">
    <property type="entry name" value="Elongation factor Ts"/>
    <property type="match status" value="1"/>
</dbReference>
<dbReference type="FunFam" id="1.10.8.10:FF:000001">
    <property type="entry name" value="Elongation factor Ts"/>
    <property type="match status" value="1"/>
</dbReference>
<dbReference type="InterPro" id="IPR001816">
    <property type="entry name" value="Transl_elong_EFTs/EF1B"/>
</dbReference>
<sequence length="197" mass="21623">MEITAAMVKELRSKSGAGIMECKGALKEAGGDVAEAVTVLRKKGLAKAGKKSDRETGDGAIGTYIHPGNKIGVMLQLHCETDFVANTDDFQSLIRDVCMHIAASKTRYASRDEVTEADLDTEREIFTHQAKESGKPENIIEKIVEGKIGKFYEENCLLDQPYIKEPGITVGEMIKQKIAILGENITVGRFTRFEISN</sequence>
<protein>
    <submittedName>
        <fullName evidence="5">Translation elongation factor Ts</fullName>
    </submittedName>
</protein>
<evidence type="ECO:0000256" key="1">
    <source>
        <dbReference type="ARBA" id="ARBA00005532"/>
    </source>
</evidence>
<dbReference type="GO" id="GO:0003746">
    <property type="term" value="F:translation elongation factor activity"/>
    <property type="evidence" value="ECO:0007669"/>
    <property type="project" value="UniProtKB-KW"/>
</dbReference>
<dbReference type="Gene3D" id="1.10.286.20">
    <property type="match status" value="1"/>
</dbReference>
<dbReference type="InterPro" id="IPR036402">
    <property type="entry name" value="EF-Ts_dimer_sf"/>
</dbReference>
<dbReference type="HAMAP" id="MF_00050">
    <property type="entry name" value="EF_Ts"/>
    <property type="match status" value="1"/>
</dbReference>
<evidence type="ECO:0000259" key="4">
    <source>
        <dbReference type="Pfam" id="PF00889"/>
    </source>
</evidence>
<dbReference type="PANTHER" id="PTHR11741:SF0">
    <property type="entry name" value="ELONGATION FACTOR TS, MITOCHONDRIAL"/>
    <property type="match status" value="1"/>
</dbReference>
<comment type="similarity">
    <text evidence="1">Belongs to the EF-Ts family.</text>
</comment>
<dbReference type="Pfam" id="PF00889">
    <property type="entry name" value="EF_TS"/>
    <property type="match status" value="1"/>
</dbReference>
<accession>A0A3B1CU25</accession>
<dbReference type="SUPFAM" id="SSF46934">
    <property type="entry name" value="UBA-like"/>
    <property type="match status" value="1"/>
</dbReference>